<sequence>LNPVRLPPVLPPTQTRFNGTLQQEQHFATLLVAPHSMVNREPPQATQEILGKLFPVPGHLADESWGCEWCAYKTHRHTVESKM</sequence>
<accession>A0ABQ8EDJ5</accession>
<keyword evidence="2" id="KW-1185">Reference proteome</keyword>
<name>A0ABQ8EDJ5_BRANA</name>
<dbReference type="Proteomes" id="UP000824890">
    <property type="component" value="Unassembled WGS sequence"/>
</dbReference>
<organism evidence="1 2">
    <name type="scientific">Brassica napus</name>
    <name type="common">Rape</name>
    <dbReference type="NCBI Taxonomy" id="3708"/>
    <lineage>
        <taxon>Eukaryota</taxon>
        <taxon>Viridiplantae</taxon>
        <taxon>Streptophyta</taxon>
        <taxon>Embryophyta</taxon>
        <taxon>Tracheophyta</taxon>
        <taxon>Spermatophyta</taxon>
        <taxon>Magnoliopsida</taxon>
        <taxon>eudicotyledons</taxon>
        <taxon>Gunneridae</taxon>
        <taxon>Pentapetalae</taxon>
        <taxon>rosids</taxon>
        <taxon>malvids</taxon>
        <taxon>Brassicales</taxon>
        <taxon>Brassicaceae</taxon>
        <taxon>Brassiceae</taxon>
        <taxon>Brassica</taxon>
    </lineage>
</organism>
<reference evidence="1 2" key="1">
    <citation type="submission" date="2021-05" db="EMBL/GenBank/DDBJ databases">
        <title>Genome Assembly of Synthetic Allotetraploid Brassica napus Reveals Homoeologous Exchanges between Subgenomes.</title>
        <authorList>
            <person name="Davis J.T."/>
        </authorList>
    </citation>
    <scope>NUCLEOTIDE SEQUENCE [LARGE SCALE GENOMIC DNA]</scope>
    <source>
        <strain evidence="2">cv. Da-Ae</strain>
        <tissue evidence="1">Seedling</tissue>
    </source>
</reference>
<evidence type="ECO:0000313" key="1">
    <source>
        <dbReference type="EMBL" id="KAH0939684.1"/>
    </source>
</evidence>
<dbReference type="EMBL" id="JAGKQM010000002">
    <property type="protein sequence ID" value="KAH0939684.1"/>
    <property type="molecule type" value="Genomic_DNA"/>
</dbReference>
<proteinExistence type="predicted"/>
<comment type="caution">
    <text evidence="1">The sequence shown here is derived from an EMBL/GenBank/DDBJ whole genome shotgun (WGS) entry which is preliminary data.</text>
</comment>
<protein>
    <submittedName>
        <fullName evidence="1">Uncharacterized protein</fullName>
    </submittedName>
</protein>
<evidence type="ECO:0000313" key="2">
    <source>
        <dbReference type="Proteomes" id="UP000824890"/>
    </source>
</evidence>
<feature type="non-terminal residue" evidence="1">
    <location>
        <position position="1"/>
    </location>
</feature>
<gene>
    <name evidence="1" type="ORF">HID58_007145</name>
</gene>